<feature type="region of interest" description="Disordered" evidence="1">
    <location>
        <begin position="35"/>
        <end position="58"/>
    </location>
</feature>
<evidence type="ECO:0000259" key="5">
    <source>
        <dbReference type="Pfam" id="PF20990"/>
    </source>
</evidence>
<comment type="caution">
    <text evidence="6">The sequence shown here is derived from an EMBL/GenBank/DDBJ whole genome shotgun (WGS) entry which is preliminary data.</text>
</comment>
<evidence type="ECO:0000259" key="4">
    <source>
        <dbReference type="Pfam" id="PF09972"/>
    </source>
</evidence>
<evidence type="ECO:0000313" key="7">
    <source>
        <dbReference type="Proteomes" id="UP000295680"/>
    </source>
</evidence>
<feature type="transmembrane region" description="Helical" evidence="2">
    <location>
        <begin position="252"/>
        <end position="274"/>
    </location>
</feature>
<evidence type="ECO:0000256" key="2">
    <source>
        <dbReference type="SAM" id="Phobius"/>
    </source>
</evidence>
<gene>
    <name evidence="6" type="ORF">EV192_105751</name>
</gene>
<feature type="domain" description="Predicted membrane protein YciQ-like C-terminal" evidence="5">
    <location>
        <begin position="302"/>
        <end position="514"/>
    </location>
</feature>
<keyword evidence="3" id="KW-0732">Signal</keyword>
<dbReference type="Pfam" id="PF09972">
    <property type="entry name" value="DUF2207"/>
    <property type="match status" value="1"/>
</dbReference>
<dbReference type="Pfam" id="PF20990">
    <property type="entry name" value="DUF2207_C"/>
    <property type="match status" value="1"/>
</dbReference>
<sequence>MVRSVLTKWAAGVGTAAAVALAGQPPPTGITIPQIPVPTAGATAQPPSGPSSSEPEITLPSRTQLTIRVERDGTLSVDESITVRRGGTMNRKAPLRIAAGGDRDRVYRVRDVSIEGNGSAQATADDFSVHTGEGKSVLRYKVDGAVIDLGDRQEVRWSIASGWDARMGLLRASFIAPARPTKVVCFGGAYGSTTLCDDARLESSGITRVDMQNLNAGDRIDLVITLPSGTVPANARFEAAKTTVSAFALTPFAGFGLLAVLALLLAGAALLWAARGRDAKATATDVGKVDVLVRDNESVAFASPDGVLPGQIGTVVDERVDAVDVTATVVDLAVRNYLWIQQVEGDWQIMQRNPADHALTAYERAVYDVFATPQNVSTLPVALGPIRAAMYSDVVAREWFKRRPDRARSLWMWIGAGLAVVGAALTVVLAVTVGNALLGLAVVIAGVAVALGTRFMPSRTKRGGVLVAQVRALVQYLRETDPASIPANDRELVFSRSLPYAVVLGETPRWVQAFGVENELYWFSGGHDVPGFVNALDRRLQTPAAK</sequence>
<dbReference type="EMBL" id="SLWS01000005">
    <property type="protein sequence ID" value="TCO58680.1"/>
    <property type="molecule type" value="Genomic_DNA"/>
</dbReference>
<accession>A0A4V2S753</accession>
<protein>
    <submittedName>
        <fullName evidence="6">Putative membrane protein DUF2207</fullName>
    </submittedName>
</protein>
<dbReference type="OrthoDB" id="143710at2"/>
<organism evidence="6 7">
    <name type="scientific">Actinocrispum wychmicini</name>
    <dbReference type="NCBI Taxonomy" id="1213861"/>
    <lineage>
        <taxon>Bacteria</taxon>
        <taxon>Bacillati</taxon>
        <taxon>Actinomycetota</taxon>
        <taxon>Actinomycetes</taxon>
        <taxon>Pseudonocardiales</taxon>
        <taxon>Pseudonocardiaceae</taxon>
        <taxon>Actinocrispum</taxon>
    </lineage>
</organism>
<keyword evidence="2" id="KW-1133">Transmembrane helix</keyword>
<feature type="transmembrane region" description="Helical" evidence="2">
    <location>
        <begin position="410"/>
        <end position="431"/>
    </location>
</feature>
<feature type="chain" id="PRO_5039058796" evidence="3">
    <location>
        <begin position="23"/>
        <end position="546"/>
    </location>
</feature>
<evidence type="ECO:0000256" key="3">
    <source>
        <dbReference type="SAM" id="SignalP"/>
    </source>
</evidence>
<feature type="signal peptide" evidence="3">
    <location>
        <begin position="1"/>
        <end position="22"/>
    </location>
</feature>
<keyword evidence="2" id="KW-0812">Transmembrane</keyword>
<feature type="domain" description="DUF2207" evidence="4">
    <location>
        <begin position="62"/>
        <end position="224"/>
    </location>
</feature>
<evidence type="ECO:0000256" key="1">
    <source>
        <dbReference type="SAM" id="MobiDB-lite"/>
    </source>
</evidence>
<dbReference type="AlphaFoldDB" id="A0A4V2S753"/>
<dbReference type="Proteomes" id="UP000295680">
    <property type="component" value="Unassembled WGS sequence"/>
</dbReference>
<proteinExistence type="predicted"/>
<dbReference type="InterPro" id="IPR018702">
    <property type="entry name" value="DUF2207"/>
</dbReference>
<name>A0A4V2S753_9PSEU</name>
<keyword evidence="2" id="KW-0472">Membrane</keyword>
<reference evidence="6 7" key="1">
    <citation type="submission" date="2019-03" db="EMBL/GenBank/DDBJ databases">
        <title>Genomic Encyclopedia of Type Strains, Phase IV (KMG-IV): sequencing the most valuable type-strain genomes for metagenomic binning, comparative biology and taxonomic classification.</title>
        <authorList>
            <person name="Goeker M."/>
        </authorList>
    </citation>
    <scope>NUCLEOTIDE SEQUENCE [LARGE SCALE GENOMIC DNA]</scope>
    <source>
        <strain evidence="6 7">DSM 45934</strain>
    </source>
</reference>
<dbReference type="InterPro" id="IPR048389">
    <property type="entry name" value="YciQ-like_C"/>
</dbReference>
<keyword evidence="7" id="KW-1185">Reference proteome</keyword>
<evidence type="ECO:0000313" key="6">
    <source>
        <dbReference type="EMBL" id="TCO58680.1"/>
    </source>
</evidence>
<feature type="transmembrane region" description="Helical" evidence="2">
    <location>
        <begin position="437"/>
        <end position="456"/>
    </location>
</feature>